<name>A0A845Q7D2_9HYPH</name>
<dbReference type="Proteomes" id="UP000470384">
    <property type="component" value="Unassembled WGS sequence"/>
</dbReference>
<protein>
    <submittedName>
        <fullName evidence="3">Uncharacterized protein</fullName>
    </submittedName>
</protein>
<accession>A0A845Q7D2</accession>
<dbReference type="OrthoDB" id="9855163at2"/>
<feature type="chain" id="PRO_5033047395" evidence="2">
    <location>
        <begin position="27"/>
        <end position="124"/>
    </location>
</feature>
<gene>
    <name evidence="3" type="ORF">GTQ45_00860</name>
</gene>
<evidence type="ECO:0000313" key="4">
    <source>
        <dbReference type="Proteomes" id="UP000470384"/>
    </source>
</evidence>
<comment type="caution">
    <text evidence="3">The sequence shown here is derived from an EMBL/GenBank/DDBJ whole genome shotgun (WGS) entry which is preliminary data.</text>
</comment>
<evidence type="ECO:0000256" key="1">
    <source>
        <dbReference type="SAM" id="MobiDB-lite"/>
    </source>
</evidence>
<feature type="signal peptide" evidence="2">
    <location>
        <begin position="1"/>
        <end position="26"/>
    </location>
</feature>
<dbReference type="AlphaFoldDB" id="A0A845Q7D2"/>
<evidence type="ECO:0000313" key="3">
    <source>
        <dbReference type="EMBL" id="NBG94277.1"/>
    </source>
</evidence>
<reference evidence="3 4" key="1">
    <citation type="journal article" date="2016" name="Int. J. Syst. Evol. Microbiol.">
        <title>Pyruvatibacter mobilis gen. nov., sp. nov., a marine bacterium from the culture broth of Picochlorum sp. 122.</title>
        <authorList>
            <person name="Wang G."/>
            <person name="Tang M."/>
            <person name="Wu H."/>
            <person name="Dai S."/>
            <person name="Li T."/>
            <person name="Chen C."/>
            <person name="He H."/>
            <person name="Fan J."/>
            <person name="Xiang W."/>
            <person name="Li X."/>
        </authorList>
    </citation>
    <scope>NUCLEOTIDE SEQUENCE [LARGE SCALE GENOMIC DNA]</scope>
    <source>
        <strain evidence="3 4">GYP-11</strain>
    </source>
</reference>
<sequence length="124" mass="12835">MIRTLTTLGGAAALAVVLLPAGPSQALTVAVESALICPALEDFSAVAQGQGAPACTRIERHMDLYGPVGRNARAPGGPFVRVRYDNKFYWAEEDAFYLPSAGQAPAASGKAGLTGRDVPLPPGR</sequence>
<evidence type="ECO:0000256" key="2">
    <source>
        <dbReference type="SAM" id="SignalP"/>
    </source>
</evidence>
<proteinExistence type="predicted"/>
<dbReference type="GeneID" id="300656333"/>
<keyword evidence="2" id="KW-0732">Signal</keyword>
<dbReference type="EMBL" id="WXYQ01000001">
    <property type="protein sequence ID" value="NBG94277.1"/>
    <property type="molecule type" value="Genomic_DNA"/>
</dbReference>
<organism evidence="3 4">
    <name type="scientific">Pyruvatibacter mobilis</name>
    <dbReference type="NCBI Taxonomy" id="1712261"/>
    <lineage>
        <taxon>Bacteria</taxon>
        <taxon>Pseudomonadati</taxon>
        <taxon>Pseudomonadota</taxon>
        <taxon>Alphaproteobacteria</taxon>
        <taxon>Hyphomicrobiales</taxon>
        <taxon>Parvibaculaceae</taxon>
        <taxon>Pyruvatibacter</taxon>
    </lineage>
</organism>
<keyword evidence="4" id="KW-1185">Reference proteome</keyword>
<feature type="region of interest" description="Disordered" evidence="1">
    <location>
        <begin position="102"/>
        <end position="124"/>
    </location>
</feature>
<dbReference type="RefSeq" id="WP_160586406.1">
    <property type="nucleotide sequence ID" value="NZ_BMHN01000001.1"/>
</dbReference>